<feature type="region of interest" description="Disordered" evidence="1">
    <location>
        <begin position="693"/>
        <end position="825"/>
    </location>
</feature>
<feature type="region of interest" description="Disordered" evidence="1">
    <location>
        <begin position="309"/>
        <end position="330"/>
    </location>
</feature>
<feature type="compositionally biased region" description="Basic and acidic residues" evidence="1">
    <location>
        <begin position="312"/>
        <end position="330"/>
    </location>
</feature>
<keyword evidence="3" id="KW-1185">Reference proteome</keyword>
<feature type="compositionally biased region" description="Basic and acidic residues" evidence="1">
    <location>
        <begin position="917"/>
        <end position="929"/>
    </location>
</feature>
<feature type="compositionally biased region" description="Polar residues" evidence="1">
    <location>
        <begin position="976"/>
        <end position="996"/>
    </location>
</feature>
<feature type="compositionally biased region" description="Low complexity" evidence="1">
    <location>
        <begin position="1090"/>
        <end position="1111"/>
    </location>
</feature>
<reference evidence="2" key="3">
    <citation type="submission" date="2025-05" db="UniProtKB">
        <authorList>
            <consortium name="EnsemblMetazoa"/>
        </authorList>
    </citation>
    <scope>IDENTIFICATION</scope>
</reference>
<reference evidence="4" key="2">
    <citation type="submission" date="2025-04" db="UniProtKB">
        <authorList>
            <consortium name="RefSeq"/>
        </authorList>
    </citation>
    <scope>IDENTIFICATION</scope>
</reference>
<dbReference type="RefSeq" id="XP_016972614.1">
    <property type="nucleotide sequence ID" value="XM_017117125.1"/>
</dbReference>
<feature type="compositionally biased region" description="Basic and acidic residues" evidence="1">
    <location>
        <begin position="718"/>
        <end position="752"/>
    </location>
</feature>
<evidence type="ECO:0000256" key="1">
    <source>
        <dbReference type="SAM" id="MobiDB-lite"/>
    </source>
</evidence>
<feature type="region of interest" description="Disordered" evidence="1">
    <location>
        <begin position="368"/>
        <end position="402"/>
    </location>
</feature>
<feature type="compositionally biased region" description="Polar residues" evidence="1">
    <location>
        <begin position="753"/>
        <end position="769"/>
    </location>
</feature>
<feature type="compositionally biased region" description="Basic and acidic residues" evidence="1">
    <location>
        <begin position="770"/>
        <end position="779"/>
    </location>
</feature>
<feature type="compositionally biased region" description="Basic and acidic residues" evidence="1">
    <location>
        <begin position="1333"/>
        <end position="1344"/>
    </location>
</feature>
<proteinExistence type="predicted"/>
<feature type="region of interest" description="Disordered" evidence="1">
    <location>
        <begin position="408"/>
        <end position="427"/>
    </location>
</feature>
<feature type="compositionally biased region" description="Low complexity" evidence="1">
    <location>
        <begin position="539"/>
        <end position="558"/>
    </location>
</feature>
<sequence>MTAKQQGDWQAGSKEDEERTTSMSQAAANNNHNSQRLVDGIVNQGTESAVLCWSKAAPEVLGMAGQFPVGQGITWRGNFPMIHSLQHQLVCRNKRIYQSYNQPMQSGTFPMHLNLSLNGGFPLHIWDTITIDREELDNHTILTETQLFTPHQVYAPYTTSFPLQQVYAPWHQNFPKLLQLPRKNSDGAFPDMSTTMTRRGQVARSPAEPASQEFPIIKKRFVSFPNYRAMPQDGPEYPPTAAATTTMTQPGLDKVTEIDGGGGVHKVLAMFDNELEAEERSAAAEAEAKALNLNVAREIEHQQAENLNDAVGKQRHDHKNDDAMDGAKNKREICEQSKLEKAEDHNEPNMRDREQQSICLAREQTIDGNGNRHQHQHQNRNRNSNHQQSGDLSDARESSPEQVDVNLGRLLTRERNPNPSPNRTLPNIELLKSSVRAFLAKSSSPSPRLQPNWDWDWELLDLLTDAIELICGQQETGNLWSEAAVGADMTVSKVSEERETESVDVYPEQPDQPAELDDNNNTGSIEPPPSDMKYELKTASPALPSRSRSPRTESPVSRISATGRIRNVEASVPTTTTRAPLLGDIRLNSTSRDTISSIDADSVLPERTRLRRQRRVRSQDSVEEKPEDVIERLNKLKARISGALSEVKGVLKQYSTESEAESAAEQSQVAPDGVGEPAPVSFRFVKKVRRRSYFDEAEEEKEQAKEGQENAAMVNDIQETKETIKEDVAHKTSTDTKVQREQTPFAREKSEVPENQESQVNEKQACSENQEPKNNEELKPTVLKSEGTKVNEKLEDTEKKDTKVIGNQDTKTLTNQDNLDGAKQEKEEFTAVKQTETENQDKKIMNHDIKTHLKEHKDIQIQEVSSEPPKINGELPKTTEQFKQPAKNKTQAKIEFLAKVQSELKSKSAKGATPQDETSRDKSPRKETGKVLTPQENTTNETMSKDTTPKEATPKETTPEEATPKEAAHKEETPMEITSKTETQKESTPNEPTKVTTSKHEAETKQSVALNSEVAVPDESAASQPPSKIKKKVIVKVKNPRRASIAAVEPSKIKVEPAVEQSDALITQRRPSDSEAIVKRKKKLKLIGDTAAISASTSTSPSPRATSSTTKAADHQRETTSIAEETAASEQLATPEVTAVPAKLPSAKSDQGEATAAAETAAATEATSATSAIDSDPAIGNLAPAGDRIRRASLKLAELVGETVLVVPAATPGPKEPLPESKEPINQGTKVLATPQQVAIAADIAPQIAATLRHEESSPEQQAQSHSPVEATKAGEQAPPGDSLATMPELKVLAGPVQPVKIETVEQPLDGAKNQEPLVKKKAPHLKKLVRKNSIEKEQEKTDSSKLSNILRDRNKINELSSRINKLTPPKKQVKPKEEEKKAPVAEQKDEKPEEEVVPLEETPAENQVHEETEVEPEVEPALEPKKPRKIKKKVIIKRQKRRLSVGDTFFLQPEPEEPTIPEVETIERAIAYVTDDEEDTKAPEEEPEPIKALKSCLHVREYKIGDLVLYAERYRKTQVKWKRGRVLERITSISYKLEIEGKEVPAHVSYIKKYTGRKVRFGGKEYLEIDYEQVAEEERRAASYSIWNMV</sequence>
<dbReference type="EnsemblMetazoa" id="XM_017117125.1">
    <property type="protein sequence ID" value="XP_016972614.1"/>
    <property type="gene ID" value="LOC108039944"/>
</dbReference>
<protein>
    <submittedName>
        <fullName evidence="4">Titin homolog</fullName>
    </submittedName>
</protein>
<feature type="compositionally biased region" description="Low complexity" evidence="1">
    <location>
        <begin position="381"/>
        <end position="390"/>
    </location>
</feature>
<name>A0A6P4E7U2_DRORH</name>
<feature type="region of interest" description="Disordered" evidence="1">
    <location>
        <begin position="1089"/>
        <end position="1183"/>
    </location>
</feature>
<feature type="compositionally biased region" description="Basic and acidic residues" evidence="1">
    <location>
        <begin position="1375"/>
        <end position="1392"/>
    </location>
</feature>
<evidence type="ECO:0000313" key="3">
    <source>
        <dbReference type="Proteomes" id="UP001652680"/>
    </source>
</evidence>
<dbReference type="Proteomes" id="UP001652680">
    <property type="component" value="Unassembled WGS sequence"/>
</dbReference>
<feature type="compositionally biased region" description="Polar residues" evidence="1">
    <location>
        <begin position="878"/>
        <end position="891"/>
    </location>
</feature>
<evidence type="ECO:0000313" key="4">
    <source>
        <dbReference type="RefSeq" id="XP_016972614.1"/>
    </source>
</evidence>
<feature type="compositionally biased region" description="Basic and acidic residues" evidence="1">
    <location>
        <begin position="786"/>
        <end position="803"/>
    </location>
</feature>
<feature type="region of interest" description="Disordered" evidence="1">
    <location>
        <begin position="859"/>
        <end position="1028"/>
    </location>
</feature>
<accession>A0A6P4E7U2</accession>
<dbReference type="GeneID" id="108039944"/>
<dbReference type="OrthoDB" id="7969552at2759"/>
<feature type="compositionally biased region" description="Polar residues" evidence="1">
    <location>
        <begin position="1119"/>
        <end position="1132"/>
    </location>
</feature>
<feature type="compositionally biased region" description="Polar residues" evidence="1">
    <location>
        <begin position="805"/>
        <end position="818"/>
    </location>
</feature>
<evidence type="ECO:0000313" key="2">
    <source>
        <dbReference type="EnsemblMetazoa" id="XP_016972614.1"/>
    </source>
</evidence>
<gene>
    <name evidence="4" type="primary">LOC108039944</name>
    <name evidence="2" type="synonym">108039944</name>
</gene>
<feature type="compositionally biased region" description="Basic and acidic residues" evidence="1">
    <location>
        <begin position="943"/>
        <end position="973"/>
    </location>
</feature>
<feature type="compositionally biased region" description="Basic residues" evidence="1">
    <location>
        <begin position="1320"/>
        <end position="1331"/>
    </location>
</feature>
<feature type="region of interest" description="Disordered" evidence="1">
    <location>
        <begin position="1249"/>
        <end position="1292"/>
    </location>
</feature>
<feature type="compositionally biased region" description="Low complexity" evidence="1">
    <location>
        <begin position="1153"/>
        <end position="1172"/>
    </location>
</feature>
<organism evidence="4">
    <name type="scientific">Drosophila rhopaloa</name>
    <name type="common">Fruit fly</name>
    <dbReference type="NCBI Taxonomy" id="1041015"/>
    <lineage>
        <taxon>Eukaryota</taxon>
        <taxon>Metazoa</taxon>
        <taxon>Ecdysozoa</taxon>
        <taxon>Arthropoda</taxon>
        <taxon>Hexapoda</taxon>
        <taxon>Insecta</taxon>
        <taxon>Pterygota</taxon>
        <taxon>Neoptera</taxon>
        <taxon>Endopterygota</taxon>
        <taxon>Diptera</taxon>
        <taxon>Brachycera</taxon>
        <taxon>Muscomorpha</taxon>
        <taxon>Ephydroidea</taxon>
        <taxon>Drosophilidae</taxon>
        <taxon>Drosophila</taxon>
        <taxon>Sophophora</taxon>
    </lineage>
</organism>
<feature type="region of interest" description="Disordered" evidence="1">
    <location>
        <begin position="1304"/>
        <end position="1426"/>
    </location>
</feature>
<feature type="region of interest" description="Disordered" evidence="1">
    <location>
        <begin position="492"/>
        <end position="561"/>
    </location>
</feature>
<reference evidence="3" key="1">
    <citation type="journal article" date="2021" name="Elife">
        <title>Highly contiguous assemblies of 101 drosophilid genomes.</title>
        <authorList>
            <person name="Kim B.Y."/>
            <person name="Wang J.R."/>
            <person name="Miller D.E."/>
            <person name="Barmina O."/>
            <person name="Delaney E."/>
            <person name="Thompson A."/>
            <person name="Comeault A.A."/>
            <person name="Peede D."/>
            <person name="D'Agostino E.R."/>
            <person name="Pelaez J."/>
            <person name="Aguilar J.M."/>
            <person name="Haji D."/>
            <person name="Matsunaga T."/>
            <person name="Armstrong E.E."/>
            <person name="Zych M."/>
            <person name="Ogawa Y."/>
            <person name="Stamenkovic-Radak M."/>
            <person name="Jelic M."/>
            <person name="Veselinovic M.S."/>
            <person name="Tanaskovic M."/>
            <person name="Eric P."/>
            <person name="Gao J.J."/>
            <person name="Katoh T.K."/>
            <person name="Toda M.J."/>
            <person name="Watabe H."/>
            <person name="Watada M."/>
            <person name="Davis J.S."/>
            <person name="Moyle L.C."/>
            <person name="Manoli G."/>
            <person name="Bertolini E."/>
            <person name="Kostal V."/>
            <person name="Hawley R.S."/>
            <person name="Takahashi A."/>
            <person name="Jones C.D."/>
            <person name="Price D.K."/>
            <person name="Whiteman N."/>
            <person name="Kopp A."/>
            <person name="Matute D.R."/>
            <person name="Petrov D.A."/>
        </authorList>
    </citation>
    <scope>NUCLEOTIDE SEQUENCE [LARGE SCALE GENOMIC DNA]</scope>
</reference>
<feature type="region of interest" description="Disordered" evidence="1">
    <location>
        <begin position="1"/>
        <end position="35"/>
    </location>
</feature>